<keyword evidence="2" id="KW-0472">Membrane</keyword>
<dbReference type="EMBL" id="CAJVRM010000356">
    <property type="protein sequence ID" value="CAG8980097.1"/>
    <property type="molecule type" value="Genomic_DNA"/>
</dbReference>
<feature type="transmembrane region" description="Helical" evidence="2">
    <location>
        <begin position="26"/>
        <end position="45"/>
    </location>
</feature>
<evidence type="ECO:0000313" key="3">
    <source>
        <dbReference type="EMBL" id="CAG8980097.1"/>
    </source>
</evidence>
<keyword evidence="4" id="KW-1185">Reference proteome</keyword>
<feature type="transmembrane region" description="Helical" evidence="2">
    <location>
        <begin position="51"/>
        <end position="73"/>
    </location>
</feature>
<protein>
    <submittedName>
        <fullName evidence="3">Uncharacterized protein</fullName>
    </submittedName>
</protein>
<organism evidence="3 4">
    <name type="scientific">Hymenoscyphus albidus</name>
    <dbReference type="NCBI Taxonomy" id="595503"/>
    <lineage>
        <taxon>Eukaryota</taxon>
        <taxon>Fungi</taxon>
        <taxon>Dikarya</taxon>
        <taxon>Ascomycota</taxon>
        <taxon>Pezizomycotina</taxon>
        <taxon>Leotiomycetes</taxon>
        <taxon>Helotiales</taxon>
        <taxon>Helotiaceae</taxon>
        <taxon>Hymenoscyphus</taxon>
    </lineage>
</organism>
<accession>A0A9N9LUV5</accession>
<reference evidence="3" key="1">
    <citation type="submission" date="2021-07" db="EMBL/GenBank/DDBJ databases">
        <authorList>
            <person name="Durling M."/>
        </authorList>
    </citation>
    <scope>NUCLEOTIDE SEQUENCE</scope>
</reference>
<name>A0A9N9LUV5_9HELO</name>
<proteinExistence type="predicted"/>
<evidence type="ECO:0000256" key="2">
    <source>
        <dbReference type="SAM" id="Phobius"/>
    </source>
</evidence>
<keyword evidence="2" id="KW-0812">Transmembrane</keyword>
<feature type="compositionally biased region" description="Polar residues" evidence="1">
    <location>
        <begin position="94"/>
        <end position="118"/>
    </location>
</feature>
<feature type="region of interest" description="Disordered" evidence="1">
    <location>
        <begin position="78"/>
        <end position="118"/>
    </location>
</feature>
<evidence type="ECO:0000256" key="1">
    <source>
        <dbReference type="SAM" id="MobiDB-lite"/>
    </source>
</evidence>
<dbReference type="AlphaFoldDB" id="A0A9N9LUV5"/>
<dbReference type="Proteomes" id="UP000701801">
    <property type="component" value="Unassembled WGS sequence"/>
</dbReference>
<keyword evidence="2" id="KW-1133">Transmembrane helix</keyword>
<evidence type="ECO:0000313" key="4">
    <source>
        <dbReference type="Proteomes" id="UP000701801"/>
    </source>
</evidence>
<sequence length="118" mass="13266">MQTAIIALVAPVVNQRQYLQERNKRTTAVLGLTTAMIPPLVFLIFVQNGPVFLIVHIALAVLLDIQWIGYIIVNQRKNKSTGSNKDPNNYVEFNPTSDTNFESTRSFNSNSNSESVWI</sequence>
<gene>
    <name evidence="3" type="ORF">HYALB_00012563</name>
</gene>
<comment type="caution">
    <text evidence="3">The sequence shown here is derived from an EMBL/GenBank/DDBJ whole genome shotgun (WGS) entry which is preliminary data.</text>
</comment>